<sequence>MVRQVCEMEALTEVHTKSIEPEFTYMEYLRPSRSRPTYWNNLGSSKSRSKVQEQQAKQVIDEILQNEDPNTVIAFTNGSCRGNPGPCVAGSWVFMPTGEKVELKQPVSKMAFILVGELVAVKTRLLPSNIVPYRFHHCQKFHHCQNIFLFVSIATRIFDVGTT</sequence>
<comment type="caution">
    <text evidence="1">The sequence shown here is derived from an EMBL/GenBank/DDBJ whole genome shotgun (WGS) entry which is preliminary data.</text>
</comment>
<reference evidence="1" key="1">
    <citation type="journal article" date="2019" name="bioRxiv">
        <title>The Genome of the Zebra Mussel, Dreissena polymorpha: A Resource for Invasive Species Research.</title>
        <authorList>
            <person name="McCartney M.A."/>
            <person name="Auch B."/>
            <person name="Kono T."/>
            <person name="Mallez S."/>
            <person name="Zhang Y."/>
            <person name="Obille A."/>
            <person name="Becker A."/>
            <person name="Abrahante J.E."/>
            <person name="Garbe J."/>
            <person name="Badalamenti J.P."/>
            <person name="Herman A."/>
            <person name="Mangelson H."/>
            <person name="Liachko I."/>
            <person name="Sullivan S."/>
            <person name="Sone E.D."/>
            <person name="Koren S."/>
            <person name="Silverstein K.A.T."/>
            <person name="Beckman K.B."/>
            <person name="Gohl D.M."/>
        </authorList>
    </citation>
    <scope>NUCLEOTIDE SEQUENCE</scope>
    <source>
        <strain evidence="1">Duluth1</strain>
        <tissue evidence="1">Whole animal</tissue>
    </source>
</reference>
<dbReference type="EMBL" id="JAIWYP010000004">
    <property type="protein sequence ID" value="KAH3833598.1"/>
    <property type="molecule type" value="Genomic_DNA"/>
</dbReference>
<dbReference type="Proteomes" id="UP000828390">
    <property type="component" value="Unassembled WGS sequence"/>
</dbReference>
<keyword evidence="2" id="KW-1185">Reference proteome</keyword>
<reference evidence="1" key="2">
    <citation type="submission" date="2020-11" db="EMBL/GenBank/DDBJ databases">
        <authorList>
            <person name="McCartney M.A."/>
            <person name="Auch B."/>
            <person name="Kono T."/>
            <person name="Mallez S."/>
            <person name="Becker A."/>
            <person name="Gohl D.M."/>
            <person name="Silverstein K.A.T."/>
            <person name="Koren S."/>
            <person name="Bechman K.B."/>
            <person name="Herman A."/>
            <person name="Abrahante J.E."/>
            <person name="Garbe J."/>
        </authorList>
    </citation>
    <scope>NUCLEOTIDE SEQUENCE</scope>
    <source>
        <strain evidence="1">Duluth1</strain>
        <tissue evidence="1">Whole animal</tissue>
    </source>
</reference>
<organism evidence="1 2">
    <name type="scientific">Dreissena polymorpha</name>
    <name type="common">Zebra mussel</name>
    <name type="synonym">Mytilus polymorpha</name>
    <dbReference type="NCBI Taxonomy" id="45954"/>
    <lineage>
        <taxon>Eukaryota</taxon>
        <taxon>Metazoa</taxon>
        <taxon>Spiralia</taxon>
        <taxon>Lophotrochozoa</taxon>
        <taxon>Mollusca</taxon>
        <taxon>Bivalvia</taxon>
        <taxon>Autobranchia</taxon>
        <taxon>Heteroconchia</taxon>
        <taxon>Euheterodonta</taxon>
        <taxon>Imparidentia</taxon>
        <taxon>Neoheterodontei</taxon>
        <taxon>Myida</taxon>
        <taxon>Dreissenoidea</taxon>
        <taxon>Dreissenidae</taxon>
        <taxon>Dreissena</taxon>
    </lineage>
</organism>
<name>A0A9D4K5W3_DREPO</name>
<dbReference type="AlphaFoldDB" id="A0A9D4K5W3"/>
<protein>
    <submittedName>
        <fullName evidence="1">Uncharacterized protein</fullName>
    </submittedName>
</protein>
<evidence type="ECO:0000313" key="1">
    <source>
        <dbReference type="EMBL" id="KAH3833598.1"/>
    </source>
</evidence>
<proteinExistence type="predicted"/>
<accession>A0A9D4K5W3</accession>
<gene>
    <name evidence="1" type="ORF">DPMN_106910</name>
</gene>
<evidence type="ECO:0000313" key="2">
    <source>
        <dbReference type="Proteomes" id="UP000828390"/>
    </source>
</evidence>